<dbReference type="EMBL" id="JAUSVF010000001">
    <property type="protein sequence ID" value="MDQ0321609.1"/>
    <property type="molecule type" value="Genomic_DNA"/>
</dbReference>
<dbReference type="PANTHER" id="PTHR43311">
    <property type="entry name" value="GLUTAMATE--TRNA LIGASE"/>
    <property type="match status" value="1"/>
</dbReference>
<keyword evidence="5 7" id="KW-0067">ATP-binding</keyword>
<evidence type="ECO:0000313" key="11">
    <source>
        <dbReference type="Proteomes" id="UP001230207"/>
    </source>
</evidence>
<reference evidence="10 11" key="1">
    <citation type="submission" date="2023-07" db="EMBL/GenBank/DDBJ databases">
        <title>Genomic Encyclopedia of Type Strains, Phase IV (KMG-IV): sequencing the most valuable type-strain genomes for metagenomic binning, comparative biology and taxonomic classification.</title>
        <authorList>
            <person name="Goeker M."/>
        </authorList>
    </citation>
    <scope>NUCLEOTIDE SEQUENCE [LARGE SCALE GENOMIC DNA]</scope>
    <source>
        <strain evidence="10 11">DSM 1112</strain>
    </source>
</reference>
<evidence type="ECO:0000259" key="9">
    <source>
        <dbReference type="Pfam" id="PF00749"/>
    </source>
</evidence>
<keyword evidence="7" id="KW-0648">Protein biosynthesis</keyword>
<keyword evidence="11" id="KW-1185">Reference proteome</keyword>
<organism evidence="10 11">
    <name type="scientific">Pararhizobium capsulatum DSM 1112</name>
    <dbReference type="NCBI Taxonomy" id="1121113"/>
    <lineage>
        <taxon>Bacteria</taxon>
        <taxon>Pseudomonadati</taxon>
        <taxon>Pseudomonadota</taxon>
        <taxon>Alphaproteobacteria</taxon>
        <taxon>Hyphomicrobiales</taxon>
        <taxon>Rhizobiaceae</taxon>
        <taxon>Rhizobium/Agrobacterium group</taxon>
        <taxon>Pararhizobium</taxon>
    </lineage>
</organism>
<dbReference type="PRINTS" id="PR00987">
    <property type="entry name" value="TRNASYNTHGLU"/>
</dbReference>
<dbReference type="SUPFAM" id="SSF52374">
    <property type="entry name" value="Nucleotidylyl transferase"/>
    <property type="match status" value="1"/>
</dbReference>
<dbReference type="InterPro" id="IPR020058">
    <property type="entry name" value="Glu/Gln-tRNA-synth_Ib_cat-dom"/>
</dbReference>
<gene>
    <name evidence="10" type="ORF">QO002_003747</name>
</gene>
<evidence type="ECO:0000256" key="7">
    <source>
        <dbReference type="RuleBase" id="RU363037"/>
    </source>
</evidence>
<dbReference type="Gene3D" id="3.40.50.620">
    <property type="entry name" value="HUPs"/>
    <property type="match status" value="1"/>
</dbReference>
<proteinExistence type="inferred from homology"/>
<dbReference type="InterPro" id="IPR001412">
    <property type="entry name" value="aa-tRNA-synth_I_CS"/>
</dbReference>
<evidence type="ECO:0000256" key="2">
    <source>
        <dbReference type="ARBA" id="ARBA00022723"/>
    </source>
</evidence>
<accession>A0ABU0BV63</accession>
<dbReference type="GO" id="GO:0016874">
    <property type="term" value="F:ligase activity"/>
    <property type="evidence" value="ECO:0007669"/>
    <property type="project" value="UniProtKB-KW"/>
</dbReference>
<dbReference type="InterPro" id="IPR049940">
    <property type="entry name" value="GluQ/Sye"/>
</dbReference>
<dbReference type="InterPro" id="IPR014729">
    <property type="entry name" value="Rossmann-like_a/b/a_fold"/>
</dbReference>
<dbReference type="NCBIfam" id="NF004315">
    <property type="entry name" value="PRK05710.1-4"/>
    <property type="match status" value="1"/>
</dbReference>
<comment type="caution">
    <text evidence="10">The sequence shown here is derived from an EMBL/GenBank/DDBJ whole genome shotgun (WGS) entry which is preliminary data.</text>
</comment>
<keyword evidence="1 7" id="KW-0436">Ligase</keyword>
<dbReference type="EC" id="6.1.1.-" evidence="10"/>
<dbReference type="InterPro" id="IPR000924">
    <property type="entry name" value="Glu/Gln-tRNA-synth"/>
</dbReference>
<comment type="similarity">
    <text evidence="7">Belongs to the class-I aminoacyl-tRNA synthetase family.</text>
</comment>
<dbReference type="Pfam" id="PF00749">
    <property type="entry name" value="tRNA-synt_1c"/>
    <property type="match status" value="1"/>
</dbReference>
<name>A0ABU0BV63_9HYPH</name>
<keyword evidence="4" id="KW-0862">Zinc</keyword>
<evidence type="ECO:0000256" key="4">
    <source>
        <dbReference type="ARBA" id="ARBA00022833"/>
    </source>
</evidence>
<dbReference type="PROSITE" id="PS00178">
    <property type="entry name" value="AA_TRNA_LIGASE_I"/>
    <property type="match status" value="1"/>
</dbReference>
<evidence type="ECO:0000256" key="6">
    <source>
        <dbReference type="ARBA" id="ARBA00023146"/>
    </source>
</evidence>
<dbReference type="PANTHER" id="PTHR43311:SF1">
    <property type="entry name" value="GLUTAMYL-Q TRNA(ASP) SYNTHETASE"/>
    <property type="match status" value="1"/>
</dbReference>
<protein>
    <submittedName>
        <fullName evidence="10">Glutamyl-Q tRNA(Asp) synthetase</fullName>
        <ecNumber evidence="10">6.1.1.-</ecNumber>
    </submittedName>
</protein>
<evidence type="ECO:0000256" key="1">
    <source>
        <dbReference type="ARBA" id="ARBA00022598"/>
    </source>
</evidence>
<evidence type="ECO:0000313" key="10">
    <source>
        <dbReference type="EMBL" id="MDQ0321609.1"/>
    </source>
</evidence>
<evidence type="ECO:0000256" key="3">
    <source>
        <dbReference type="ARBA" id="ARBA00022741"/>
    </source>
</evidence>
<dbReference type="Proteomes" id="UP001230207">
    <property type="component" value="Unassembled WGS sequence"/>
</dbReference>
<dbReference type="RefSeq" id="WP_307232350.1">
    <property type="nucleotide sequence ID" value="NZ_JAUSVF010000001.1"/>
</dbReference>
<keyword evidence="6 7" id="KW-0030">Aminoacyl-tRNA synthetase</keyword>
<feature type="region of interest" description="Disordered" evidence="8">
    <location>
        <begin position="117"/>
        <end position="140"/>
    </location>
</feature>
<keyword evidence="3 7" id="KW-0547">Nucleotide-binding</keyword>
<keyword evidence="2" id="KW-0479">Metal-binding</keyword>
<evidence type="ECO:0000256" key="5">
    <source>
        <dbReference type="ARBA" id="ARBA00022840"/>
    </source>
</evidence>
<evidence type="ECO:0000256" key="8">
    <source>
        <dbReference type="SAM" id="MobiDB-lite"/>
    </source>
</evidence>
<sequence length="295" mass="32752">MPEILSKPPVFRFAPSPNGLLHLGHALSALINHDMATQSGGRFLLRIEDIDTARCRPEFEAAIYEDLTWLGLGWEKPVRRQSDHFAFYAKRLKQLIERELAYPSFLSRSEIKAAVAEKETSGRAWPRDPDGAPHYPGDERHWNASERAKMLATGGQHAWRLDMRKALGEIEGPLFWQETGAGPDSETEVVSADPAEWGDIVLSRSDAPSSYHLSVTLDDALQGITHVVRGQDLFHATSVHRLLQRLLDLPEPVYHHHRLILDAAGKKLSKSDGATGLAAYRAAGHSAADIRALLL</sequence>
<feature type="domain" description="Glutamyl/glutaminyl-tRNA synthetase class Ib catalytic" evidence="9">
    <location>
        <begin position="12"/>
        <end position="282"/>
    </location>
</feature>